<dbReference type="InterPro" id="IPR010541">
    <property type="entry name" value="Prp3_C"/>
</dbReference>
<dbReference type="AlphaFoldDB" id="A0A1Y1X7P1"/>
<gene>
    <name evidence="2" type="ORF">BCR32DRAFT_232479</name>
</gene>
<feature type="domain" description="Small nuclear ribonucleoprotein Prp3 C-terminal" evidence="1">
    <location>
        <begin position="182"/>
        <end position="307"/>
    </location>
</feature>
<reference evidence="2 3" key="2">
    <citation type="submission" date="2016-08" db="EMBL/GenBank/DDBJ databases">
        <title>Pervasive Adenine N6-methylation of Active Genes in Fungi.</title>
        <authorList>
            <consortium name="DOE Joint Genome Institute"/>
            <person name="Mondo S.J."/>
            <person name="Dannebaum R.O."/>
            <person name="Kuo R.C."/>
            <person name="Labutti K."/>
            <person name="Haridas S."/>
            <person name="Kuo A."/>
            <person name="Salamov A."/>
            <person name="Ahrendt S.R."/>
            <person name="Lipzen A."/>
            <person name="Sullivan W."/>
            <person name="Andreopoulos W.B."/>
            <person name="Clum A."/>
            <person name="Lindquist E."/>
            <person name="Daum C."/>
            <person name="Ramamoorthy G.K."/>
            <person name="Gryganskyi A."/>
            <person name="Culley D."/>
            <person name="Magnuson J.K."/>
            <person name="James T.Y."/>
            <person name="O'Malley M.A."/>
            <person name="Stajich J.E."/>
            <person name="Spatafora J.W."/>
            <person name="Visel A."/>
            <person name="Grigoriev I.V."/>
        </authorList>
    </citation>
    <scope>NUCLEOTIDE SEQUENCE [LARGE SCALE GENOMIC DNA]</scope>
    <source>
        <strain evidence="2 3">S4</strain>
    </source>
</reference>
<dbReference type="CDD" id="cd24163">
    <property type="entry name" value="RWDD2_C"/>
    <property type="match status" value="1"/>
</dbReference>
<sequence length="316" mass="36839">MEDSELSSFIEQQVITFQLLNSMYLEDEFSIDSDMDSFLESCINNEFDITQANINEIPNSISFTISIKIPLEDSEKEEILPLKCTLPLQLNNSNDKKKLTEFYISSVDWINKESHQNLTRDFDQHIEEQSNDDMIISSDTLILDGIDWLQTNGPNYASNLEVESSKNNKNDTEGPFEFLREWIYLPMLYSKEKREDLITYARPFGISGFVSPGKPACICIEGHAKDIPKYLNDIRSISWADIPPRDKKMSTRAQERFLCQTKEEFESHRKFDPLEECHFKIHGKRSNHQSMDLLEQWLIEKDCPNAFHDLFPDLNK</sequence>
<dbReference type="EMBL" id="MCFG01000111">
    <property type="protein sequence ID" value="ORX81777.1"/>
    <property type="molecule type" value="Genomic_DNA"/>
</dbReference>
<protein>
    <recommendedName>
        <fullName evidence="1">Small nuclear ribonucleoprotein Prp3 C-terminal domain-containing protein</fullName>
    </recommendedName>
</protein>
<dbReference type="SUPFAM" id="SSF54495">
    <property type="entry name" value="UBC-like"/>
    <property type="match status" value="1"/>
</dbReference>
<accession>A0A1Y1X7P1</accession>
<name>A0A1Y1X7P1_9FUNG</name>
<comment type="caution">
    <text evidence="2">The sequence shown here is derived from an EMBL/GenBank/DDBJ whole genome shotgun (WGS) entry which is preliminary data.</text>
</comment>
<dbReference type="PANTHER" id="PTHR15955:SF8">
    <property type="entry name" value="RWD DOMAIN-CONTAINING PROTEIN 2B-RELATED"/>
    <property type="match status" value="1"/>
</dbReference>
<keyword evidence="3" id="KW-1185">Reference proteome</keyword>
<dbReference type="Gene3D" id="3.10.110.10">
    <property type="entry name" value="Ubiquitin Conjugating Enzyme"/>
    <property type="match status" value="1"/>
</dbReference>
<dbReference type="OrthoDB" id="432412at2759"/>
<dbReference type="Pfam" id="PF06544">
    <property type="entry name" value="Prp3_C"/>
    <property type="match status" value="1"/>
</dbReference>
<reference evidence="2 3" key="1">
    <citation type="submission" date="2016-08" db="EMBL/GenBank/DDBJ databases">
        <title>A Parts List for Fungal Cellulosomes Revealed by Comparative Genomics.</title>
        <authorList>
            <consortium name="DOE Joint Genome Institute"/>
            <person name="Haitjema C.H."/>
            <person name="Gilmore S.P."/>
            <person name="Henske J.K."/>
            <person name="Solomon K.V."/>
            <person name="De Groot R."/>
            <person name="Kuo A."/>
            <person name="Mondo S.J."/>
            <person name="Salamov A.A."/>
            <person name="Labutti K."/>
            <person name="Zhao Z."/>
            <person name="Chiniquy J."/>
            <person name="Barry K."/>
            <person name="Brewer H.M."/>
            <person name="Purvine S.O."/>
            <person name="Wright A.T."/>
            <person name="Boxma B."/>
            <person name="Van Alen T."/>
            <person name="Hackstein J.H."/>
            <person name="Baker S.E."/>
            <person name="Grigoriev I.V."/>
            <person name="O'Malley M.A."/>
        </authorList>
    </citation>
    <scope>NUCLEOTIDE SEQUENCE [LARGE SCALE GENOMIC DNA]</scope>
    <source>
        <strain evidence="2 3">S4</strain>
    </source>
</reference>
<dbReference type="InterPro" id="IPR017359">
    <property type="entry name" value="Phi-like"/>
</dbReference>
<organism evidence="2 3">
    <name type="scientific">Anaeromyces robustus</name>
    <dbReference type="NCBI Taxonomy" id="1754192"/>
    <lineage>
        <taxon>Eukaryota</taxon>
        <taxon>Fungi</taxon>
        <taxon>Fungi incertae sedis</taxon>
        <taxon>Chytridiomycota</taxon>
        <taxon>Chytridiomycota incertae sedis</taxon>
        <taxon>Neocallimastigomycetes</taxon>
        <taxon>Neocallimastigales</taxon>
        <taxon>Neocallimastigaceae</taxon>
        <taxon>Anaeromyces</taxon>
    </lineage>
</organism>
<evidence type="ECO:0000313" key="2">
    <source>
        <dbReference type="EMBL" id="ORX81777.1"/>
    </source>
</evidence>
<dbReference type="STRING" id="1754192.A0A1Y1X7P1"/>
<dbReference type="PANTHER" id="PTHR15955">
    <property type="entry name" value="RWD DOMAIN CONTAINING PROTEIN 2"/>
    <property type="match status" value="1"/>
</dbReference>
<dbReference type="InterPro" id="IPR059181">
    <property type="entry name" value="RWDD2A-B_C"/>
</dbReference>
<dbReference type="PIRSF" id="PIRSF038021">
    <property type="entry name" value="UCP038021_RWDD2"/>
    <property type="match status" value="1"/>
</dbReference>
<evidence type="ECO:0000259" key="1">
    <source>
        <dbReference type="Pfam" id="PF06544"/>
    </source>
</evidence>
<dbReference type="Proteomes" id="UP000193944">
    <property type="component" value="Unassembled WGS sequence"/>
</dbReference>
<dbReference type="InterPro" id="IPR016135">
    <property type="entry name" value="UBQ-conjugating_enzyme/RWD"/>
</dbReference>
<proteinExistence type="predicted"/>
<evidence type="ECO:0000313" key="3">
    <source>
        <dbReference type="Proteomes" id="UP000193944"/>
    </source>
</evidence>